<protein>
    <recommendedName>
        <fullName evidence="4">Methyl-accepting transducer domain-containing protein</fullName>
    </recommendedName>
</protein>
<evidence type="ECO:0000256" key="1">
    <source>
        <dbReference type="ARBA" id="ARBA00004370"/>
    </source>
</evidence>
<evidence type="ECO:0000259" key="4">
    <source>
        <dbReference type="PROSITE" id="PS50111"/>
    </source>
</evidence>
<evidence type="ECO:0000313" key="7">
    <source>
        <dbReference type="Proteomes" id="UP000273778"/>
    </source>
</evidence>
<sequence>MVSHSSANISRIVEEISAIAEQTNLLALNAAIEAARVGE</sequence>
<gene>
    <name evidence="6" type="ORF">EGC77_06430</name>
    <name evidence="5" type="ORF">EGC80_09900</name>
</gene>
<dbReference type="Pfam" id="PF00015">
    <property type="entry name" value="MCPsignal"/>
    <property type="match status" value="1"/>
</dbReference>
<keyword evidence="7" id="KW-1185">Reference proteome</keyword>
<evidence type="ECO:0000313" key="6">
    <source>
        <dbReference type="EMBL" id="RPA32996.1"/>
    </source>
</evidence>
<reference evidence="5 7" key="1">
    <citation type="submission" date="2018-11" db="EMBL/GenBank/DDBJ databases">
        <title>Shewanella sp. M2.</title>
        <authorList>
            <person name="Hwang Y.J."/>
            <person name="Hwang C.Y."/>
        </authorList>
    </citation>
    <scope>NUCLEOTIDE SEQUENCE [LARGE SCALE GENOMIC DNA]</scope>
    <source>
        <strain evidence="5 7">M2</strain>
    </source>
</reference>
<dbReference type="EMBL" id="CP034073">
    <property type="protein sequence ID" value="AZG35202.1"/>
    <property type="molecule type" value="Genomic_DNA"/>
</dbReference>
<reference evidence="8" key="2">
    <citation type="submission" date="2018-11" db="EMBL/GenBank/DDBJ databases">
        <title>Shewanella sp. R106.</title>
        <authorList>
            <person name="Hwang Y.J."/>
            <person name="Hwang C.Y."/>
        </authorList>
    </citation>
    <scope>NUCLEOTIDE SEQUENCE [LARGE SCALE GENOMIC DNA]</scope>
    <source>
        <strain evidence="8">R106</strain>
    </source>
</reference>
<dbReference type="GO" id="GO:0006935">
    <property type="term" value="P:chemotaxis"/>
    <property type="evidence" value="ECO:0007669"/>
    <property type="project" value="UniProtKB-ARBA"/>
</dbReference>
<dbReference type="PANTHER" id="PTHR32089:SF117">
    <property type="entry name" value="METHYL ACCEPTING SENSORY TRANSDUCER WITH CACHE_1 SMALL MOLECULE BINDING DOMAIN"/>
    <property type="match status" value="1"/>
</dbReference>
<keyword evidence="2 3" id="KW-0807">Transducer</keyword>
<name>A0A3N4E7R5_9GAMM</name>
<feature type="domain" description="Methyl-accepting transducer" evidence="4">
    <location>
        <begin position="1"/>
        <end position="39"/>
    </location>
</feature>
<dbReference type="InterPro" id="IPR004089">
    <property type="entry name" value="MCPsignal_dom"/>
</dbReference>
<dbReference type="GO" id="GO:0007165">
    <property type="term" value="P:signal transduction"/>
    <property type="evidence" value="ECO:0007669"/>
    <property type="project" value="UniProtKB-KW"/>
</dbReference>
<evidence type="ECO:0000256" key="2">
    <source>
        <dbReference type="ARBA" id="ARBA00023224"/>
    </source>
</evidence>
<dbReference type="AlphaFoldDB" id="A0A3N4E7R5"/>
<evidence type="ECO:0000313" key="5">
    <source>
        <dbReference type="EMBL" id="AZG35202.1"/>
    </source>
</evidence>
<dbReference type="Proteomes" id="UP000278855">
    <property type="component" value="Unassembled WGS sequence"/>
</dbReference>
<evidence type="ECO:0000256" key="3">
    <source>
        <dbReference type="PROSITE-ProRule" id="PRU00284"/>
    </source>
</evidence>
<dbReference type="GO" id="GO:0016020">
    <property type="term" value="C:membrane"/>
    <property type="evidence" value="ECO:0007669"/>
    <property type="project" value="UniProtKB-SubCell"/>
</dbReference>
<comment type="subcellular location">
    <subcellularLocation>
        <location evidence="1">Membrane</location>
    </subcellularLocation>
</comment>
<proteinExistence type="predicted"/>
<evidence type="ECO:0000313" key="8">
    <source>
        <dbReference type="Proteomes" id="UP000278855"/>
    </source>
</evidence>
<organism evidence="6 8">
    <name type="scientific">Shewanella psychromarinicola</name>
    <dbReference type="NCBI Taxonomy" id="2487742"/>
    <lineage>
        <taxon>Bacteria</taxon>
        <taxon>Pseudomonadati</taxon>
        <taxon>Pseudomonadota</taxon>
        <taxon>Gammaproteobacteria</taxon>
        <taxon>Alteromonadales</taxon>
        <taxon>Shewanellaceae</taxon>
        <taxon>Shewanella</taxon>
    </lineage>
</organism>
<dbReference type="PROSITE" id="PS50111">
    <property type="entry name" value="CHEMOTAXIS_TRANSDUC_2"/>
    <property type="match status" value="1"/>
</dbReference>
<dbReference type="KEGG" id="spsr:EGC80_09900"/>
<reference evidence="6" key="3">
    <citation type="submission" date="2018-11" db="EMBL/GenBank/DDBJ databases">
        <authorList>
            <person name="Hwang Y.J."/>
            <person name="Hwang C.Y."/>
        </authorList>
    </citation>
    <scope>NUCLEOTIDE SEQUENCE</scope>
    <source>
        <strain evidence="6">R106</strain>
    </source>
</reference>
<dbReference type="Proteomes" id="UP000273778">
    <property type="component" value="Chromosome"/>
</dbReference>
<dbReference type="SUPFAM" id="SSF58104">
    <property type="entry name" value="Methyl-accepting chemotaxis protein (MCP) signaling domain"/>
    <property type="match status" value="1"/>
</dbReference>
<accession>A0A3N4E7R5</accession>
<dbReference type="PANTHER" id="PTHR32089">
    <property type="entry name" value="METHYL-ACCEPTING CHEMOTAXIS PROTEIN MCPB"/>
    <property type="match status" value="1"/>
</dbReference>
<dbReference type="EMBL" id="RKKB01000002">
    <property type="protein sequence ID" value="RPA32996.1"/>
    <property type="molecule type" value="Genomic_DNA"/>
</dbReference>
<dbReference type="Gene3D" id="1.10.287.950">
    <property type="entry name" value="Methyl-accepting chemotaxis protein"/>
    <property type="match status" value="1"/>
</dbReference>